<dbReference type="Proteomes" id="UP001642409">
    <property type="component" value="Unassembled WGS sequence"/>
</dbReference>
<reference evidence="1" key="1">
    <citation type="submission" date="2023-06" db="EMBL/GenBank/DDBJ databases">
        <authorList>
            <person name="Kurt Z."/>
        </authorList>
    </citation>
    <scope>NUCLEOTIDE SEQUENCE</scope>
</reference>
<gene>
    <name evidence="1" type="ORF">HINF_LOCUS13338</name>
    <name evidence="2" type="ORF">HINF_LOCUS26534</name>
</gene>
<evidence type="ECO:0000313" key="2">
    <source>
        <dbReference type="EMBL" id="CAL6018580.1"/>
    </source>
</evidence>
<dbReference type="EMBL" id="CATOUU010000347">
    <property type="protein sequence ID" value="CAI9925693.1"/>
    <property type="molecule type" value="Genomic_DNA"/>
</dbReference>
<evidence type="ECO:0000313" key="3">
    <source>
        <dbReference type="Proteomes" id="UP001642409"/>
    </source>
</evidence>
<evidence type="ECO:0000313" key="1">
    <source>
        <dbReference type="EMBL" id="CAI9925693.1"/>
    </source>
</evidence>
<comment type="caution">
    <text evidence="1">The sequence shown here is derived from an EMBL/GenBank/DDBJ whole genome shotgun (WGS) entry which is preliminary data.</text>
</comment>
<sequence length="121" mass="14013">MDNLFEFVQIGEDIDALKVQRDALKQQLKGYHNCIRSRLTNKFMMGNAIVKLVKDFEEQGAKLEYNRNKIGQTFAQIDDVIRAYGHMNHTDMKQLELLIDELHKENSSNSSVEIVTPLELM</sequence>
<reference evidence="2 3" key="2">
    <citation type="submission" date="2024-07" db="EMBL/GenBank/DDBJ databases">
        <authorList>
            <person name="Akdeniz Z."/>
        </authorList>
    </citation>
    <scope>NUCLEOTIDE SEQUENCE [LARGE SCALE GENOMIC DNA]</scope>
</reference>
<organism evidence="1">
    <name type="scientific">Hexamita inflata</name>
    <dbReference type="NCBI Taxonomy" id="28002"/>
    <lineage>
        <taxon>Eukaryota</taxon>
        <taxon>Metamonada</taxon>
        <taxon>Diplomonadida</taxon>
        <taxon>Hexamitidae</taxon>
        <taxon>Hexamitinae</taxon>
        <taxon>Hexamita</taxon>
    </lineage>
</organism>
<dbReference type="EMBL" id="CAXDID020000081">
    <property type="protein sequence ID" value="CAL6018580.1"/>
    <property type="molecule type" value="Genomic_DNA"/>
</dbReference>
<protein>
    <submittedName>
        <fullName evidence="2">Hypothetical_protein</fullName>
    </submittedName>
</protein>
<accession>A0AA86TZ01</accession>
<name>A0AA86TZ01_9EUKA</name>
<keyword evidence="3" id="KW-1185">Reference proteome</keyword>
<dbReference type="AlphaFoldDB" id="A0AA86TZ01"/>
<proteinExistence type="predicted"/>